<proteinExistence type="predicted"/>
<reference evidence="2" key="2">
    <citation type="journal article" date="2016" name="Int. J. Syst. Evol. Microbiol.">
        <title>Caldimicrobium thiodismutans sp. nov., a sulfur-disproportionating bacterium isolated from a hot spring.</title>
        <authorList>
            <person name="Kojima H."/>
            <person name="Umezawa K."/>
            <person name="Fukui M."/>
        </authorList>
    </citation>
    <scope>NUCLEOTIDE SEQUENCE [LARGE SCALE GENOMIC DNA]</scope>
    <source>
        <strain evidence="2">TF1</strain>
    </source>
</reference>
<dbReference type="AlphaFoldDB" id="A0A0U5B5S7"/>
<gene>
    <name evidence="1" type="ORF">THC_1059</name>
</gene>
<dbReference type="KEGG" id="cthi:THC_1059"/>
<reference evidence="1 2" key="1">
    <citation type="journal article" date="2016" name="Int. J. Syst. Evol. Microbiol.">
        <title>Caldimicrobium thiodismutans sp. nov., a sulfur-disproportionating bacterium isolated from a hot spring, and emended description of the genus Caldimicrobium.</title>
        <authorList>
            <person name="Kojima H."/>
            <person name="Umezawa K."/>
            <person name="Fukui M."/>
        </authorList>
    </citation>
    <scope>NUCLEOTIDE SEQUENCE [LARGE SCALE GENOMIC DNA]</scope>
    <source>
        <strain evidence="1 2">TF1</strain>
    </source>
</reference>
<evidence type="ECO:0000313" key="2">
    <source>
        <dbReference type="Proteomes" id="UP000068196"/>
    </source>
</evidence>
<dbReference type="OrthoDB" id="9800594at2"/>
<keyword evidence="2" id="KW-1185">Reference proteome</keyword>
<dbReference type="RefSeq" id="WP_068514370.1">
    <property type="nucleotide sequence ID" value="NZ_AP014945.1"/>
</dbReference>
<dbReference type="Proteomes" id="UP000068196">
    <property type="component" value="Chromosome"/>
</dbReference>
<name>A0A0U5B5S7_9BACT</name>
<sequence length="192" mass="22931">MSTRLKFLFQRTYSSPEELLHKKFTIAEDLFSSWKDHFLKQEDFLNLLKEYEQAVLNSNSIMEKIKSFEECYICSVIDKKGCCKAGLENEVTINILLINMFLNKEIPLEREVSGRCFFVGPKGCKIFARPYLCREFFCKRLKEKFREEEYIKLTQAIAEELTLLYRLCEYIKREYQFLLGEFLFEMDITGYS</sequence>
<dbReference type="STRING" id="1653476.THC_1059"/>
<organism evidence="1 2">
    <name type="scientific">Caldimicrobium thiodismutans</name>
    <dbReference type="NCBI Taxonomy" id="1653476"/>
    <lineage>
        <taxon>Bacteria</taxon>
        <taxon>Pseudomonadati</taxon>
        <taxon>Thermodesulfobacteriota</taxon>
        <taxon>Thermodesulfobacteria</taxon>
        <taxon>Thermodesulfobacteriales</taxon>
        <taxon>Thermodesulfobacteriaceae</taxon>
        <taxon>Caldimicrobium</taxon>
    </lineage>
</organism>
<dbReference type="PATRIC" id="fig|1653476.3.peg.1109"/>
<accession>A0A0U5B5S7</accession>
<evidence type="ECO:0000313" key="1">
    <source>
        <dbReference type="EMBL" id="BAU23440.1"/>
    </source>
</evidence>
<dbReference type="EMBL" id="AP014945">
    <property type="protein sequence ID" value="BAU23440.1"/>
    <property type="molecule type" value="Genomic_DNA"/>
</dbReference>
<protein>
    <submittedName>
        <fullName evidence="1">Uncharacterized protein</fullName>
    </submittedName>
</protein>